<dbReference type="Proteomes" id="UP001060085">
    <property type="component" value="Linkage Group LG06"/>
</dbReference>
<evidence type="ECO:0000313" key="1">
    <source>
        <dbReference type="EMBL" id="KAI5659920.1"/>
    </source>
</evidence>
<evidence type="ECO:0000313" key="2">
    <source>
        <dbReference type="Proteomes" id="UP001060085"/>
    </source>
</evidence>
<reference evidence="2" key="1">
    <citation type="journal article" date="2023" name="Nat. Plants">
        <title>Single-cell RNA sequencing provides a high-resolution roadmap for understanding the multicellular compartmentation of specialized metabolism.</title>
        <authorList>
            <person name="Sun S."/>
            <person name="Shen X."/>
            <person name="Li Y."/>
            <person name="Li Y."/>
            <person name="Wang S."/>
            <person name="Li R."/>
            <person name="Zhang H."/>
            <person name="Shen G."/>
            <person name="Guo B."/>
            <person name="Wei J."/>
            <person name="Xu J."/>
            <person name="St-Pierre B."/>
            <person name="Chen S."/>
            <person name="Sun C."/>
        </authorList>
    </citation>
    <scope>NUCLEOTIDE SEQUENCE [LARGE SCALE GENOMIC DNA]</scope>
</reference>
<name>A0ACC0AGE2_CATRO</name>
<proteinExistence type="predicted"/>
<organism evidence="1 2">
    <name type="scientific">Catharanthus roseus</name>
    <name type="common">Madagascar periwinkle</name>
    <name type="synonym">Vinca rosea</name>
    <dbReference type="NCBI Taxonomy" id="4058"/>
    <lineage>
        <taxon>Eukaryota</taxon>
        <taxon>Viridiplantae</taxon>
        <taxon>Streptophyta</taxon>
        <taxon>Embryophyta</taxon>
        <taxon>Tracheophyta</taxon>
        <taxon>Spermatophyta</taxon>
        <taxon>Magnoliopsida</taxon>
        <taxon>eudicotyledons</taxon>
        <taxon>Gunneridae</taxon>
        <taxon>Pentapetalae</taxon>
        <taxon>asterids</taxon>
        <taxon>lamiids</taxon>
        <taxon>Gentianales</taxon>
        <taxon>Apocynaceae</taxon>
        <taxon>Rauvolfioideae</taxon>
        <taxon>Vinceae</taxon>
        <taxon>Catharanthinae</taxon>
        <taxon>Catharanthus</taxon>
    </lineage>
</organism>
<gene>
    <name evidence="1" type="ORF">M9H77_28713</name>
</gene>
<keyword evidence="2" id="KW-1185">Reference proteome</keyword>
<sequence>MAAEIGISVAAKVAEYLVAPIGRQFGYLFFFNNNLENLHEQIAQLEDMRVVVQRQVDAAKRNVEVIRPAVEAWLTEVDKTKSDSDEIFEQVHLQGRGKFDQVADPIPITCLPTISSGHFKNFESRNLVIKEIMEALQDDEIRMIGICGMGGTGKTMLVNEVSQKAKDEHMFDEVALALVSQDPNVPEIQRQLADELDMKLQEETISVRAKKLHARLMMNDSKKILVILDDVWNAIELGEIGIPVGGDRNGCKVLFTSRIHLLFHIRETQRKNITVGLLSEEEAWDFFKEIVGNSVENHDLQVVARKVAEECGRLPLAIKTLGHALRNKRMHVWKDALTQLQGHTVTNIPGMHTKKIMISPSKFWLDMERDCACSMTLIRC</sequence>
<comment type="caution">
    <text evidence="1">The sequence shown here is derived from an EMBL/GenBank/DDBJ whole genome shotgun (WGS) entry which is preliminary data.</text>
</comment>
<dbReference type="EMBL" id="CM044706">
    <property type="protein sequence ID" value="KAI5659920.1"/>
    <property type="molecule type" value="Genomic_DNA"/>
</dbReference>
<accession>A0ACC0AGE2</accession>
<protein>
    <submittedName>
        <fullName evidence="1">Uncharacterized protein</fullName>
    </submittedName>
</protein>